<accession>A0ABV2K132</accession>
<organism evidence="1 2">
    <name type="scientific">Dyella japonica</name>
    <dbReference type="NCBI Taxonomy" id="231455"/>
    <lineage>
        <taxon>Bacteria</taxon>
        <taxon>Pseudomonadati</taxon>
        <taxon>Pseudomonadota</taxon>
        <taxon>Gammaproteobacteria</taxon>
        <taxon>Lysobacterales</taxon>
        <taxon>Rhodanobacteraceae</taxon>
        <taxon>Dyella</taxon>
    </lineage>
</organism>
<evidence type="ECO:0000313" key="2">
    <source>
        <dbReference type="Proteomes" id="UP001549184"/>
    </source>
</evidence>
<name>A0ABV2K132_9GAMM</name>
<dbReference type="Proteomes" id="UP001549184">
    <property type="component" value="Unassembled WGS sequence"/>
</dbReference>
<reference evidence="1 2" key="1">
    <citation type="submission" date="2024-06" db="EMBL/GenBank/DDBJ databases">
        <title>Sorghum-associated microbial communities from plants grown in Nebraska, USA.</title>
        <authorList>
            <person name="Schachtman D."/>
        </authorList>
    </citation>
    <scope>NUCLEOTIDE SEQUENCE [LARGE SCALE GENOMIC DNA]</scope>
    <source>
        <strain evidence="1 2">1073</strain>
    </source>
</reference>
<proteinExistence type="predicted"/>
<keyword evidence="2" id="KW-1185">Reference proteome</keyword>
<protein>
    <submittedName>
        <fullName evidence="1">Prophage antirepressor-like protein</fullName>
    </submittedName>
</protein>
<dbReference type="EMBL" id="JBEPMU010000009">
    <property type="protein sequence ID" value="MET3654791.1"/>
    <property type="molecule type" value="Genomic_DNA"/>
</dbReference>
<evidence type="ECO:0000313" key="1">
    <source>
        <dbReference type="EMBL" id="MET3654791.1"/>
    </source>
</evidence>
<comment type="caution">
    <text evidence="1">The sequence shown here is derived from an EMBL/GenBank/DDBJ whole genome shotgun (WGS) entry which is preliminary data.</text>
</comment>
<sequence>MNECGVIAGNDKVAPKATMAFHLHTHPVRMVSSAARRWFIASDVVRIVGSVGLHSIRQCVPLNHQREMALCLPEGGLRMLVFSEQGLELVLAQRRTALAVGFLAKVATLP</sequence>
<gene>
    <name evidence="1" type="ORF">ABIC75_004539</name>
</gene>